<name>A0ABQ6T5C6_9GAMM</name>
<evidence type="ECO:0000256" key="3">
    <source>
        <dbReference type="ARBA" id="ARBA00012601"/>
    </source>
</evidence>
<comment type="caution">
    <text evidence="9">The sequence shown here is derived from an EMBL/GenBank/DDBJ whole genome shotgun (WGS) entry which is preliminary data.</text>
</comment>
<evidence type="ECO:0000256" key="7">
    <source>
        <dbReference type="ARBA" id="ARBA00023326"/>
    </source>
</evidence>
<keyword evidence="6 9" id="KW-0326">Glycosidase</keyword>
<dbReference type="InterPro" id="IPR008928">
    <property type="entry name" value="6-hairpin_glycosidase_sf"/>
</dbReference>
<dbReference type="Gene3D" id="1.50.10.10">
    <property type="match status" value="1"/>
</dbReference>
<feature type="chain" id="PRO_5046102737" description="cellulase" evidence="8">
    <location>
        <begin position="36"/>
        <end position="385"/>
    </location>
</feature>
<proteinExistence type="inferred from homology"/>
<comment type="similarity">
    <text evidence="2">Belongs to the glycosyl hydrolase 8 (cellulase D) family.</text>
</comment>
<keyword evidence="8" id="KW-0732">Signal</keyword>
<keyword evidence="4 9" id="KW-0378">Hydrolase</keyword>
<evidence type="ECO:0000256" key="5">
    <source>
        <dbReference type="ARBA" id="ARBA00023001"/>
    </source>
</evidence>
<evidence type="ECO:0000256" key="2">
    <source>
        <dbReference type="ARBA" id="ARBA00009209"/>
    </source>
</evidence>
<dbReference type="GO" id="GO:0008810">
    <property type="term" value="F:cellulase activity"/>
    <property type="evidence" value="ECO:0007669"/>
    <property type="project" value="UniProtKB-EC"/>
</dbReference>
<dbReference type="RefSeq" id="WP_150453449.1">
    <property type="nucleotide sequence ID" value="NZ_VYKI01000002.1"/>
</dbReference>
<dbReference type="EC" id="3.2.1.4" evidence="3"/>
<comment type="catalytic activity">
    <reaction evidence="1">
        <text>Endohydrolysis of (1-&gt;4)-beta-D-glucosidic linkages in cellulose, lichenin and cereal beta-D-glucans.</text>
        <dbReference type="EC" id="3.2.1.4"/>
    </reaction>
</comment>
<dbReference type="PRINTS" id="PR00735">
    <property type="entry name" value="GLHYDRLASE8"/>
</dbReference>
<reference evidence="9 10" key="1">
    <citation type="journal article" date="2020" name="Antonie Van Leeuwenhoek">
        <title>Stenotrophomonas cyclobalanopsidis sp. nov., isolated from the leaf spot disease of Cyclobalanopsis patelliformis.</title>
        <authorList>
            <person name="Bian D.R."/>
            <person name="Xue H."/>
            <person name="Piao C.G."/>
            <person name="Li Y."/>
        </authorList>
    </citation>
    <scope>NUCLEOTIDE SEQUENCE [LARGE SCALE GENOMIC DNA]</scope>
    <source>
        <strain evidence="9 10">TPQG1-4</strain>
    </source>
</reference>
<evidence type="ECO:0000256" key="8">
    <source>
        <dbReference type="SAM" id="SignalP"/>
    </source>
</evidence>
<keyword evidence="7" id="KW-0119">Carbohydrate metabolism</keyword>
<dbReference type="NCBIfam" id="NF008305">
    <property type="entry name" value="PRK11097.1"/>
    <property type="match status" value="1"/>
</dbReference>
<evidence type="ECO:0000313" key="9">
    <source>
        <dbReference type="EMBL" id="KAA9003879.1"/>
    </source>
</evidence>
<protein>
    <recommendedName>
        <fullName evidence="3">cellulase</fullName>
        <ecNumber evidence="3">3.2.1.4</ecNumber>
    </recommendedName>
</protein>
<dbReference type="Pfam" id="PF01270">
    <property type="entry name" value="Glyco_hydro_8"/>
    <property type="match status" value="1"/>
</dbReference>
<evidence type="ECO:0000256" key="6">
    <source>
        <dbReference type="ARBA" id="ARBA00023295"/>
    </source>
</evidence>
<accession>A0ABQ6T5C6</accession>
<dbReference type="InterPro" id="IPR012341">
    <property type="entry name" value="6hp_glycosidase-like_sf"/>
</dbReference>
<keyword evidence="7" id="KW-0624">Polysaccharide degradation</keyword>
<dbReference type="InterPro" id="IPR002037">
    <property type="entry name" value="Glyco_hydro_8"/>
</dbReference>
<evidence type="ECO:0000256" key="1">
    <source>
        <dbReference type="ARBA" id="ARBA00000966"/>
    </source>
</evidence>
<keyword evidence="5" id="KW-0136">Cellulose degradation</keyword>
<evidence type="ECO:0000256" key="4">
    <source>
        <dbReference type="ARBA" id="ARBA00022801"/>
    </source>
</evidence>
<sequence>MPPVATPLVATVSRRRLLAALAALPLLSIAVPGCAANDGRRGWPAWQLLCDSSLSEDGRMIDRSQADQRSTSEGQSYALFFALVANDAERFARVLRWTQDNLAGGDMAARLPAWLWGRDGKGSWSVLDPNPASDSDLWLAYALLEAARLWRMPDYQRIAMAMLAQVREREIADLDGLGPMLLPGPNGFVADGVTRVNPSYLPLPLLRRFAAVDRDGPWQALAGNTVALLQQSSPQGFAPDWAAWKDGAFVADPVSGAVGSYDAIRCYTWAGMTAPRDPLFKRQLQALSGPLQRLRSGATMWEKIDTRSGAGQGEGNDGFRAALLPYLLAQGETALARQLQDSLPSAAQQRAATPVYYTQMLSLFGLGWAEGRWRFGADGQLQPRH</sequence>
<organism evidence="9 10">
    <name type="scientific">Stenotrophomonas cyclobalanopsidis</name>
    <dbReference type="NCBI Taxonomy" id="2771362"/>
    <lineage>
        <taxon>Bacteria</taxon>
        <taxon>Pseudomonadati</taxon>
        <taxon>Pseudomonadota</taxon>
        <taxon>Gammaproteobacteria</taxon>
        <taxon>Lysobacterales</taxon>
        <taxon>Lysobacteraceae</taxon>
        <taxon>Stenotrophomonas</taxon>
    </lineage>
</organism>
<dbReference type="SUPFAM" id="SSF48208">
    <property type="entry name" value="Six-hairpin glycosidases"/>
    <property type="match status" value="1"/>
</dbReference>
<dbReference type="Proteomes" id="UP000326367">
    <property type="component" value="Unassembled WGS sequence"/>
</dbReference>
<gene>
    <name evidence="9" type="primary">bcsZ</name>
    <name evidence="9" type="ORF">FJU31_03225</name>
</gene>
<dbReference type="EMBL" id="VYKI01000002">
    <property type="protein sequence ID" value="KAA9003879.1"/>
    <property type="molecule type" value="Genomic_DNA"/>
</dbReference>
<evidence type="ECO:0000313" key="10">
    <source>
        <dbReference type="Proteomes" id="UP000326367"/>
    </source>
</evidence>
<keyword evidence="10" id="KW-1185">Reference proteome</keyword>
<feature type="signal peptide" evidence="8">
    <location>
        <begin position="1"/>
        <end position="35"/>
    </location>
</feature>